<feature type="transmembrane region" description="Helical" evidence="1">
    <location>
        <begin position="113"/>
        <end position="129"/>
    </location>
</feature>
<dbReference type="RefSeq" id="WP_141554491.1">
    <property type="nucleotide sequence ID" value="NZ_CAWNRH010000159.1"/>
</dbReference>
<dbReference type="AlphaFoldDB" id="A0A2D0KSM6"/>
<gene>
    <name evidence="2" type="ORF">Xsto_01042</name>
</gene>
<evidence type="ECO:0000256" key="1">
    <source>
        <dbReference type="SAM" id="Phobius"/>
    </source>
</evidence>
<reference evidence="2 3" key="1">
    <citation type="journal article" date="2017" name="Nat. Microbiol.">
        <title>Natural product diversity associated with the nematode symbionts Photorhabdus and Xenorhabdus.</title>
        <authorList>
            <person name="Tobias N.J."/>
            <person name="Wolff H."/>
            <person name="Djahanschiri B."/>
            <person name="Grundmann F."/>
            <person name="Kronenwerth M."/>
            <person name="Shi Y.M."/>
            <person name="Simonyi S."/>
            <person name="Grun P."/>
            <person name="Shapiro-Ilan D."/>
            <person name="Pidot S.J."/>
            <person name="Stinear T.P."/>
            <person name="Ebersberger I."/>
            <person name="Bode H.B."/>
        </authorList>
    </citation>
    <scope>NUCLEOTIDE SEQUENCE [LARGE SCALE GENOMIC DNA]</scope>
    <source>
        <strain evidence="2 3">DSM 17904</strain>
    </source>
</reference>
<keyword evidence="1" id="KW-0812">Transmembrane</keyword>
<feature type="transmembrane region" description="Helical" evidence="1">
    <location>
        <begin position="7"/>
        <end position="27"/>
    </location>
</feature>
<protein>
    <recommendedName>
        <fullName evidence="4">5-bromo-4-chloroindolyl phosphate hydrolysis protein</fullName>
    </recommendedName>
</protein>
<feature type="transmembrane region" description="Helical" evidence="1">
    <location>
        <begin position="72"/>
        <end position="101"/>
    </location>
</feature>
<sequence>MDTLKKFTFRLLVHFIGLMTGSIAIYLTTKLKLWEGNYNSSTEGFIALSNYIGLVALWPPHSECNSNTRQSIIIVLLLILCAVANLLPIFLLFAGMTMLLIKFTGKNLVKGERFFLLIIGYLIFISGFISNLKLFSIWFCIIYVVLVVVACKSEQKKINEEMKCIEDEIKKSASETAKIVGSNSNQKNENILEAFKEYRHQLALVMMHKTNVPSEIGPYLDIIEEKTYAIITCMEEDERDIPQGTVFLNRYLPMIRSTVESLATLKQHQASSSQFQEANLLAIQSLQEMSIAFSEMHQNLLDNNVDDLMADLKSMNQLVRSQGFELKK</sequence>
<evidence type="ECO:0000313" key="3">
    <source>
        <dbReference type="Proteomes" id="UP000222366"/>
    </source>
</evidence>
<evidence type="ECO:0000313" key="2">
    <source>
        <dbReference type="EMBL" id="PHM66439.1"/>
    </source>
</evidence>
<keyword evidence="3" id="KW-1185">Reference proteome</keyword>
<feature type="transmembrane region" description="Helical" evidence="1">
    <location>
        <begin position="135"/>
        <end position="153"/>
    </location>
</feature>
<proteinExistence type="predicted"/>
<organism evidence="2 3">
    <name type="scientific">Xenorhabdus stockiae</name>
    <dbReference type="NCBI Taxonomy" id="351614"/>
    <lineage>
        <taxon>Bacteria</taxon>
        <taxon>Pseudomonadati</taxon>
        <taxon>Pseudomonadota</taxon>
        <taxon>Gammaproteobacteria</taxon>
        <taxon>Enterobacterales</taxon>
        <taxon>Morganellaceae</taxon>
        <taxon>Xenorhabdus</taxon>
    </lineage>
</organism>
<evidence type="ECO:0008006" key="4">
    <source>
        <dbReference type="Google" id="ProtNLM"/>
    </source>
</evidence>
<keyword evidence="1" id="KW-0472">Membrane</keyword>
<keyword evidence="1" id="KW-1133">Transmembrane helix</keyword>
<dbReference type="Proteomes" id="UP000222366">
    <property type="component" value="Unassembled WGS sequence"/>
</dbReference>
<accession>A0A2D0KSM6</accession>
<comment type="caution">
    <text evidence="2">The sequence shown here is derived from an EMBL/GenBank/DDBJ whole genome shotgun (WGS) entry which is preliminary data.</text>
</comment>
<dbReference type="EMBL" id="NJAJ01000008">
    <property type="protein sequence ID" value="PHM66439.1"/>
    <property type="molecule type" value="Genomic_DNA"/>
</dbReference>
<name>A0A2D0KSM6_9GAMM</name>